<keyword evidence="2" id="KW-1185">Reference proteome</keyword>
<name>A0ABP0JDW6_9DINO</name>
<feature type="non-terminal residue" evidence="1">
    <location>
        <position position="64"/>
    </location>
</feature>
<gene>
    <name evidence="1" type="ORF">SCF082_LOCUS11563</name>
</gene>
<dbReference type="EMBL" id="CAXAMM010006862">
    <property type="protein sequence ID" value="CAK9012582.1"/>
    <property type="molecule type" value="Genomic_DNA"/>
</dbReference>
<comment type="caution">
    <text evidence="1">The sequence shown here is derived from an EMBL/GenBank/DDBJ whole genome shotgun (WGS) entry which is preliminary data.</text>
</comment>
<dbReference type="Proteomes" id="UP001642464">
    <property type="component" value="Unassembled WGS sequence"/>
</dbReference>
<accession>A0ABP0JDW6</accession>
<proteinExistence type="predicted"/>
<reference evidence="1 2" key="1">
    <citation type="submission" date="2024-02" db="EMBL/GenBank/DDBJ databases">
        <authorList>
            <person name="Chen Y."/>
            <person name="Shah S."/>
            <person name="Dougan E. K."/>
            <person name="Thang M."/>
            <person name="Chan C."/>
        </authorList>
    </citation>
    <scope>NUCLEOTIDE SEQUENCE [LARGE SCALE GENOMIC DNA]</scope>
</reference>
<protein>
    <submittedName>
        <fullName evidence="1">Uncharacterized protein</fullName>
    </submittedName>
</protein>
<sequence length="64" mass="6876">AVIFRKPAMLARRSAPWALAWTTKTTATTSSASDDRLLRLICIIDTGNLEASARTTTTINAPEG</sequence>
<feature type="non-terminal residue" evidence="1">
    <location>
        <position position="1"/>
    </location>
</feature>
<evidence type="ECO:0000313" key="1">
    <source>
        <dbReference type="EMBL" id="CAK9012582.1"/>
    </source>
</evidence>
<evidence type="ECO:0000313" key="2">
    <source>
        <dbReference type="Proteomes" id="UP001642464"/>
    </source>
</evidence>
<organism evidence="1 2">
    <name type="scientific">Durusdinium trenchii</name>
    <dbReference type="NCBI Taxonomy" id="1381693"/>
    <lineage>
        <taxon>Eukaryota</taxon>
        <taxon>Sar</taxon>
        <taxon>Alveolata</taxon>
        <taxon>Dinophyceae</taxon>
        <taxon>Suessiales</taxon>
        <taxon>Symbiodiniaceae</taxon>
        <taxon>Durusdinium</taxon>
    </lineage>
</organism>